<keyword evidence="1" id="KW-0732">Signal</keyword>
<dbReference type="AlphaFoldDB" id="A0AAV7UVI4"/>
<feature type="chain" id="PRO_5043630805" evidence="1">
    <location>
        <begin position="16"/>
        <end position="97"/>
    </location>
</feature>
<dbReference type="Proteomes" id="UP001066276">
    <property type="component" value="Chromosome 2_2"/>
</dbReference>
<evidence type="ECO:0000313" key="2">
    <source>
        <dbReference type="EMBL" id="KAJ1193069.1"/>
    </source>
</evidence>
<name>A0AAV7UVI4_PLEWA</name>
<evidence type="ECO:0000313" key="3">
    <source>
        <dbReference type="Proteomes" id="UP001066276"/>
    </source>
</evidence>
<comment type="caution">
    <text evidence="2">The sequence shown here is derived from an EMBL/GenBank/DDBJ whole genome shotgun (WGS) entry which is preliminary data.</text>
</comment>
<evidence type="ECO:0000256" key="1">
    <source>
        <dbReference type="SAM" id="SignalP"/>
    </source>
</evidence>
<accession>A0AAV7UVI4</accession>
<dbReference type="EMBL" id="JANPWB010000004">
    <property type="protein sequence ID" value="KAJ1193069.1"/>
    <property type="molecule type" value="Genomic_DNA"/>
</dbReference>
<organism evidence="2 3">
    <name type="scientific">Pleurodeles waltl</name>
    <name type="common">Iberian ribbed newt</name>
    <dbReference type="NCBI Taxonomy" id="8319"/>
    <lineage>
        <taxon>Eukaryota</taxon>
        <taxon>Metazoa</taxon>
        <taxon>Chordata</taxon>
        <taxon>Craniata</taxon>
        <taxon>Vertebrata</taxon>
        <taxon>Euteleostomi</taxon>
        <taxon>Amphibia</taxon>
        <taxon>Batrachia</taxon>
        <taxon>Caudata</taxon>
        <taxon>Salamandroidea</taxon>
        <taxon>Salamandridae</taxon>
        <taxon>Pleurodelinae</taxon>
        <taxon>Pleurodeles</taxon>
    </lineage>
</organism>
<keyword evidence="3" id="KW-1185">Reference proteome</keyword>
<gene>
    <name evidence="2" type="ORF">NDU88_002375</name>
</gene>
<reference evidence="2" key="1">
    <citation type="journal article" date="2022" name="bioRxiv">
        <title>Sequencing and chromosome-scale assembly of the giantPleurodeles waltlgenome.</title>
        <authorList>
            <person name="Brown T."/>
            <person name="Elewa A."/>
            <person name="Iarovenko S."/>
            <person name="Subramanian E."/>
            <person name="Araus A.J."/>
            <person name="Petzold A."/>
            <person name="Susuki M."/>
            <person name="Suzuki K.-i.T."/>
            <person name="Hayashi T."/>
            <person name="Toyoda A."/>
            <person name="Oliveira C."/>
            <person name="Osipova E."/>
            <person name="Leigh N.D."/>
            <person name="Simon A."/>
            <person name="Yun M.H."/>
        </authorList>
    </citation>
    <scope>NUCLEOTIDE SEQUENCE</scope>
    <source>
        <strain evidence="2">20211129_DDA</strain>
        <tissue evidence="2">Liver</tissue>
    </source>
</reference>
<sequence length="97" mass="11072">MVSMFSACLLGTISASSNPNDSVRPDLMRALSPVPRFVYTMLQSSKRLFVTCPEQFPGKEGNMCRCLLWELAREECAMKGEQELDEKRWHDERVGPM</sequence>
<feature type="signal peptide" evidence="1">
    <location>
        <begin position="1"/>
        <end position="15"/>
    </location>
</feature>
<proteinExistence type="predicted"/>
<protein>
    <submittedName>
        <fullName evidence="2">Uncharacterized protein</fullName>
    </submittedName>
</protein>